<dbReference type="Proteomes" id="UP001162060">
    <property type="component" value="Unassembled WGS sequence"/>
</dbReference>
<sequence>MEGSDHRSICRLGPSDAQSSPSPKTPPLGSSASFASSRLNFLPAVDRRSLRSDINDLFDCAEARQDIQNDYGAMHDQLRAQELRGDRLKRQLHDVCEFLGPIRQYFNQRYHDMRDKLEDPERKVAEFQDELADREHAWRKSILKTALLKLKTARHAEQVKNRCQLAVLQDYLDLVIESSQNANAQAKIQIEDAQDHFFARLYAIMQELAMAQRDMGEIKV</sequence>
<gene>
    <name evidence="2" type="ORF">PM001_LOCUS5445</name>
</gene>
<organism evidence="2 3">
    <name type="scientific">Peronospora matthiolae</name>
    <dbReference type="NCBI Taxonomy" id="2874970"/>
    <lineage>
        <taxon>Eukaryota</taxon>
        <taxon>Sar</taxon>
        <taxon>Stramenopiles</taxon>
        <taxon>Oomycota</taxon>
        <taxon>Peronosporomycetes</taxon>
        <taxon>Peronosporales</taxon>
        <taxon>Peronosporaceae</taxon>
        <taxon>Peronospora</taxon>
    </lineage>
</organism>
<dbReference type="AlphaFoldDB" id="A0AAV1TGL2"/>
<accession>A0AAV1TGL2</accession>
<feature type="compositionally biased region" description="Polar residues" evidence="1">
    <location>
        <begin position="16"/>
        <end position="32"/>
    </location>
</feature>
<evidence type="ECO:0000256" key="1">
    <source>
        <dbReference type="SAM" id="MobiDB-lite"/>
    </source>
</evidence>
<name>A0AAV1TGL2_9STRA</name>
<proteinExistence type="predicted"/>
<feature type="region of interest" description="Disordered" evidence="1">
    <location>
        <begin position="1"/>
        <end position="32"/>
    </location>
</feature>
<evidence type="ECO:0000313" key="3">
    <source>
        <dbReference type="Proteomes" id="UP001162060"/>
    </source>
</evidence>
<reference evidence="2" key="1">
    <citation type="submission" date="2024-01" db="EMBL/GenBank/DDBJ databases">
        <authorList>
            <person name="Webb A."/>
        </authorList>
    </citation>
    <scope>NUCLEOTIDE SEQUENCE</scope>
    <source>
        <strain evidence="2">Pm1</strain>
    </source>
</reference>
<dbReference type="EMBL" id="CAKLBY020000045">
    <property type="protein sequence ID" value="CAK7916674.1"/>
    <property type="molecule type" value="Genomic_DNA"/>
</dbReference>
<protein>
    <submittedName>
        <fullName evidence="2">Uncharacterized protein</fullName>
    </submittedName>
</protein>
<evidence type="ECO:0000313" key="2">
    <source>
        <dbReference type="EMBL" id="CAK7916674.1"/>
    </source>
</evidence>
<comment type="caution">
    <text evidence="2">The sequence shown here is derived from an EMBL/GenBank/DDBJ whole genome shotgun (WGS) entry which is preliminary data.</text>
</comment>